<keyword evidence="1" id="KW-0732">Signal</keyword>
<keyword evidence="3" id="KW-1185">Reference proteome</keyword>
<accession>A0ABN7ADD5</accession>
<name>A0ABN7ADD5_9HEMI</name>
<protein>
    <submittedName>
        <fullName evidence="2">Uncharacterized protein</fullName>
    </submittedName>
</protein>
<reference evidence="2 3" key="1">
    <citation type="submission" date="2023-09" db="EMBL/GenBank/DDBJ databases">
        <title>Nesidiocoris tenuis whole genome shotgun sequence.</title>
        <authorList>
            <person name="Shibata T."/>
            <person name="Shimoda M."/>
            <person name="Kobayashi T."/>
            <person name="Uehara T."/>
        </authorList>
    </citation>
    <scope>NUCLEOTIDE SEQUENCE [LARGE SCALE GENOMIC DNA]</scope>
    <source>
        <strain evidence="2 3">Japan</strain>
    </source>
</reference>
<organism evidence="2 3">
    <name type="scientific">Nesidiocoris tenuis</name>
    <dbReference type="NCBI Taxonomy" id="355587"/>
    <lineage>
        <taxon>Eukaryota</taxon>
        <taxon>Metazoa</taxon>
        <taxon>Ecdysozoa</taxon>
        <taxon>Arthropoda</taxon>
        <taxon>Hexapoda</taxon>
        <taxon>Insecta</taxon>
        <taxon>Pterygota</taxon>
        <taxon>Neoptera</taxon>
        <taxon>Paraneoptera</taxon>
        <taxon>Hemiptera</taxon>
        <taxon>Heteroptera</taxon>
        <taxon>Panheteroptera</taxon>
        <taxon>Cimicomorpha</taxon>
        <taxon>Miridae</taxon>
        <taxon>Dicyphina</taxon>
        <taxon>Nesidiocoris</taxon>
    </lineage>
</organism>
<evidence type="ECO:0000313" key="2">
    <source>
        <dbReference type="EMBL" id="BES90279.1"/>
    </source>
</evidence>
<proteinExistence type="predicted"/>
<evidence type="ECO:0000256" key="1">
    <source>
        <dbReference type="SAM" id="SignalP"/>
    </source>
</evidence>
<feature type="signal peptide" evidence="1">
    <location>
        <begin position="1"/>
        <end position="24"/>
    </location>
</feature>
<dbReference type="Proteomes" id="UP001307889">
    <property type="component" value="Chromosome 2"/>
</dbReference>
<dbReference type="EMBL" id="AP028910">
    <property type="protein sequence ID" value="BES90279.1"/>
    <property type="molecule type" value="Genomic_DNA"/>
</dbReference>
<gene>
    <name evidence="2" type="ORF">NTJ_03087</name>
</gene>
<feature type="chain" id="PRO_5046968020" evidence="1">
    <location>
        <begin position="25"/>
        <end position="361"/>
    </location>
</feature>
<evidence type="ECO:0000313" key="3">
    <source>
        <dbReference type="Proteomes" id="UP001307889"/>
    </source>
</evidence>
<sequence>MAKVLNVSLVLVLIVWNHPRHVNGDHPRSNLDSNIRPETLYVGSDDNPGRDAQSEIRNTMLINNFGLQSVPPRIKENLDSIGMANNAKALADTLTEVDLIEKPVKPLLDRQSPADENIRRYRQVNIPRFQWNRTMWANNPRNYRQAAIPDATSGGTVVSPATVSNPVVSPLQNPIPIPLPQQLDPLNNSIRASPAFAMFPTSQIEAQAAQLSAIPATYRSQALTTFLPAAAQPAAYFVANPSPNPSTNPTVPSGTQFEPVNTLNNNIETPNNVLSPLPAPYQPYQLYQPQYVSLNQQYPSWTNQQPFAANTFAPSLCTYANQQRQAAQTNSQCTFICGKYMSHYRESNEEHSILRAKYHRY</sequence>